<dbReference type="EMBL" id="FNFC01000011">
    <property type="protein sequence ID" value="SDJ89414.1"/>
    <property type="molecule type" value="Genomic_DNA"/>
</dbReference>
<organism evidence="1 2">
    <name type="scientific">Halovenus aranensis</name>
    <dbReference type="NCBI Taxonomy" id="890420"/>
    <lineage>
        <taxon>Archaea</taxon>
        <taxon>Methanobacteriati</taxon>
        <taxon>Methanobacteriota</taxon>
        <taxon>Stenosarchaea group</taxon>
        <taxon>Halobacteria</taxon>
        <taxon>Halobacteriales</taxon>
        <taxon>Haloarculaceae</taxon>
        <taxon>Halovenus</taxon>
    </lineage>
</organism>
<dbReference type="InterPro" id="IPR043953">
    <property type="entry name" value="DUF5784"/>
</dbReference>
<protein>
    <submittedName>
        <fullName evidence="1">Uncharacterized protein</fullName>
    </submittedName>
</protein>
<evidence type="ECO:0000313" key="2">
    <source>
        <dbReference type="Proteomes" id="UP000198856"/>
    </source>
</evidence>
<gene>
    <name evidence="1" type="ORF">SAMN05216226_11153</name>
</gene>
<name>A0A1G8XGK3_9EURY</name>
<reference evidence="1 2" key="1">
    <citation type="submission" date="2016-10" db="EMBL/GenBank/DDBJ databases">
        <authorList>
            <person name="de Groot N.N."/>
        </authorList>
    </citation>
    <scope>NUCLEOTIDE SEQUENCE [LARGE SCALE GENOMIC DNA]</scope>
    <source>
        <strain evidence="1 2">IBRC-M10015</strain>
    </source>
</reference>
<dbReference type="Pfam" id="PF19096">
    <property type="entry name" value="DUF5784"/>
    <property type="match status" value="1"/>
</dbReference>
<keyword evidence="2" id="KW-1185">Reference proteome</keyword>
<dbReference type="Proteomes" id="UP000198856">
    <property type="component" value="Unassembled WGS sequence"/>
</dbReference>
<sequence length="342" mass="38439">MGHKPQYPGRRTLTVAGPIRFRHSQSSWSHSRVDTALYSPLDEKFGATKREPLVEPPPEYDACRFEMDNGDLALFAWTDSDAYWLGNTETPQALWRTEKYTFDEVTYPLARWAQRELLEDLADSDPWLAAYDHVTWFFLPVFFSKDGRETTRTFFRDHAAGFPDADREAGLAFYEDLLSTGILDDYRYTMATKLGTSEQLDLVRMRAAMAELHAAKLLDDTGHGFTPEVPLDSGYALDFRADSGTLIEVTRPEPPARRRAGTPASALRETVDGKTGTQLDAHPGTVLFVDCTSFRDDEWFTVRDAQPGVGYTPAVVYRMRPDKPPAGYVVGDPGLGVARHLD</sequence>
<accession>A0A1G8XGK3</accession>
<evidence type="ECO:0000313" key="1">
    <source>
        <dbReference type="EMBL" id="SDJ89414.1"/>
    </source>
</evidence>
<dbReference type="AlphaFoldDB" id="A0A1G8XGK3"/>
<proteinExistence type="predicted"/>
<dbReference type="STRING" id="890420.SAMN05216226_11153"/>